<dbReference type="InterPro" id="IPR000468">
    <property type="entry name" value="Barstar"/>
</dbReference>
<evidence type="ECO:0000313" key="3">
    <source>
        <dbReference type="EMBL" id="PHM27418.1"/>
    </source>
</evidence>
<accession>A0A2D0IZK3</accession>
<dbReference type="OrthoDB" id="7575400at2"/>
<proteinExistence type="inferred from homology"/>
<dbReference type="SUPFAM" id="SSF52038">
    <property type="entry name" value="Barstar-related"/>
    <property type="match status" value="1"/>
</dbReference>
<dbReference type="RefSeq" id="WP_099136142.1">
    <property type="nucleotide sequence ID" value="NZ_CAWNNJ010000013.1"/>
</dbReference>
<evidence type="ECO:0000313" key="5">
    <source>
        <dbReference type="Proteomes" id="UP000225833"/>
    </source>
</evidence>
<comment type="similarity">
    <text evidence="1">Belongs to the barstar family.</text>
</comment>
<feature type="domain" description="Barstar (barnase inhibitor)" evidence="2">
    <location>
        <begin position="1"/>
        <end position="82"/>
    </location>
</feature>
<dbReference type="InterPro" id="IPR035905">
    <property type="entry name" value="Barstar-like_sf"/>
</dbReference>
<evidence type="ECO:0000313" key="6">
    <source>
        <dbReference type="Proteomes" id="UP000665047"/>
    </source>
</evidence>
<name>A0A2D0IZK3_XENBU</name>
<dbReference type="Pfam" id="PF01337">
    <property type="entry name" value="Barstar"/>
    <property type="match status" value="1"/>
</dbReference>
<organism evidence="3 5">
    <name type="scientific">Xenorhabdus budapestensis</name>
    <dbReference type="NCBI Taxonomy" id="290110"/>
    <lineage>
        <taxon>Bacteria</taxon>
        <taxon>Pseudomonadati</taxon>
        <taxon>Pseudomonadota</taxon>
        <taxon>Gammaproteobacteria</taxon>
        <taxon>Enterobacterales</taxon>
        <taxon>Morganellaceae</taxon>
        <taxon>Xenorhabdus</taxon>
    </lineage>
</organism>
<protein>
    <submittedName>
        <fullName evidence="3 4">Barstar</fullName>
    </submittedName>
</protein>
<dbReference type="Proteomes" id="UP000225833">
    <property type="component" value="Unassembled WGS sequence"/>
</dbReference>
<evidence type="ECO:0000259" key="2">
    <source>
        <dbReference type="Pfam" id="PF01337"/>
    </source>
</evidence>
<gene>
    <name evidence="4" type="ORF">HGO23_01950</name>
    <name evidence="3" type="ORF">Xbud_02272</name>
</gene>
<evidence type="ECO:0000313" key="4">
    <source>
        <dbReference type="EMBL" id="QTL40210.1"/>
    </source>
</evidence>
<dbReference type="EMBL" id="CP072455">
    <property type="protein sequence ID" value="QTL40210.1"/>
    <property type="molecule type" value="Genomic_DNA"/>
</dbReference>
<dbReference type="Gene3D" id="3.30.370.10">
    <property type="entry name" value="Barstar-like"/>
    <property type="match status" value="1"/>
</dbReference>
<evidence type="ECO:0000256" key="1">
    <source>
        <dbReference type="ARBA" id="ARBA00006845"/>
    </source>
</evidence>
<dbReference type="AlphaFoldDB" id="A0A2D0IZK3"/>
<keyword evidence="6" id="KW-1185">Reference proteome</keyword>
<reference evidence="4 6" key="2">
    <citation type="submission" date="2021-03" db="EMBL/GenBank/DDBJ databases">
        <title>Complete Genome Sequence Data of Xenorhabdus budapestensis strain C72, a Candidate Biological Control Agent, from China.</title>
        <authorList>
            <person name="LI B."/>
            <person name="WANG S."/>
            <person name="QIU D."/>
        </authorList>
    </citation>
    <scope>NUCLEOTIDE SEQUENCE [LARGE SCALE GENOMIC DNA]</scope>
    <source>
        <strain evidence="4 6">C-7-2</strain>
    </source>
</reference>
<dbReference type="Proteomes" id="UP000665047">
    <property type="component" value="Chromosome"/>
</dbReference>
<reference evidence="3 5" key="1">
    <citation type="journal article" date="2017" name="Nat. Microbiol.">
        <title>Natural product diversity associated with the nematode symbionts Photorhabdus and Xenorhabdus.</title>
        <authorList>
            <person name="Tobias N.J."/>
            <person name="Wolff H."/>
            <person name="Djahanschiri B."/>
            <person name="Grundmann F."/>
            <person name="Kronenwerth M."/>
            <person name="Shi Y.M."/>
            <person name="Simonyi S."/>
            <person name="Grun P."/>
            <person name="Shapiro-Ilan D."/>
            <person name="Pidot S.J."/>
            <person name="Stinear T.P."/>
            <person name="Ebersberger I."/>
            <person name="Bode H.B."/>
        </authorList>
    </citation>
    <scope>NUCLEOTIDE SEQUENCE [LARGE SCALE GENOMIC DNA]</scope>
    <source>
        <strain evidence="3 5">DSM 16342</strain>
    </source>
</reference>
<sequence>MKKVEFDFDYIPDLETFYSQFKECFDLDDHFGANLDALWDVVTSEIGLPADINFIRLDVQKRPRFAALVLLFQEAEEELEGELRFNVKN</sequence>
<dbReference type="EMBL" id="NIBS01000011">
    <property type="protein sequence ID" value="PHM27418.1"/>
    <property type="molecule type" value="Genomic_DNA"/>
</dbReference>